<reference evidence="1" key="1">
    <citation type="journal article" date="2023" name="IMA Fungus">
        <title>Comparative genomic study of the Penicillium genus elucidates a diverse pangenome and 15 lateral gene transfer events.</title>
        <authorList>
            <person name="Petersen C."/>
            <person name="Sorensen T."/>
            <person name="Nielsen M.R."/>
            <person name="Sondergaard T.E."/>
            <person name="Sorensen J.L."/>
            <person name="Fitzpatrick D.A."/>
            <person name="Frisvad J.C."/>
            <person name="Nielsen K.L."/>
        </authorList>
    </citation>
    <scope>NUCLEOTIDE SEQUENCE</scope>
    <source>
        <strain evidence="1">IBT 17514</strain>
    </source>
</reference>
<dbReference type="InterPro" id="IPR021276">
    <property type="entry name" value="DUF2855"/>
</dbReference>
<reference evidence="1" key="2">
    <citation type="submission" date="2023-01" db="EMBL/GenBank/DDBJ databases">
        <authorList>
            <person name="Petersen C."/>
        </authorList>
    </citation>
    <scope>NUCLEOTIDE SEQUENCE</scope>
    <source>
        <strain evidence="1">IBT 17514</strain>
    </source>
</reference>
<sequence>MTEVHVVSKQDISEHATFTLPVSAELGELSPSSVRIRPQLVSLTSNNLTYATLGSILKWWDAYPVQESYPAPYNDSSKWGIAPAWGFASIEETNISNLAPETLLFGFWPTSAAPIDLKLEQSTPSGHWIETSEYRQTLMPLYNRFIVTPLSIPIHTIADPGAVSPVSIDVLDRLAWSSVFRAIWQCGHHLNEYTFPANPQTQKAIHPLGDRFNLPWSEEDGDLSSAVVVSLGASTKTARTFAYFFERREAKAPLGLLQVTSSVTALEEASKAAKPSFPSKSVTYADVASEEVVEWLKQIGPSKVIFLEFGAREDVLTKFLDSFKQNGPESVSTVIIKIGSPQKVLSAEELGKASTEMTRLGKIQCNTSDMQDSAIGALGVETFFQTISASWEKLLNERHNWAPDLNIVWGHGISGDRGIEGGWSRLCRSEVHAEEALVYRLQGSGRT</sequence>
<comment type="caution">
    <text evidence="1">The sequence shown here is derived from an EMBL/GenBank/DDBJ whole genome shotgun (WGS) entry which is preliminary data.</text>
</comment>
<gene>
    <name evidence="1" type="ORF">N7493_006830</name>
</gene>
<name>A0AAD6MUY2_9EURO</name>
<dbReference type="Proteomes" id="UP001215712">
    <property type="component" value="Unassembled WGS sequence"/>
</dbReference>
<evidence type="ECO:0000313" key="1">
    <source>
        <dbReference type="EMBL" id="KAJ5719952.1"/>
    </source>
</evidence>
<protein>
    <submittedName>
        <fullName evidence="1">Uncharacterized protein</fullName>
    </submittedName>
</protein>
<dbReference type="AlphaFoldDB" id="A0AAD6MUY2"/>
<keyword evidence="2" id="KW-1185">Reference proteome</keyword>
<evidence type="ECO:0000313" key="2">
    <source>
        <dbReference type="Proteomes" id="UP001215712"/>
    </source>
</evidence>
<organism evidence="1 2">
    <name type="scientific">Penicillium malachiteum</name>
    <dbReference type="NCBI Taxonomy" id="1324776"/>
    <lineage>
        <taxon>Eukaryota</taxon>
        <taxon>Fungi</taxon>
        <taxon>Dikarya</taxon>
        <taxon>Ascomycota</taxon>
        <taxon>Pezizomycotina</taxon>
        <taxon>Eurotiomycetes</taxon>
        <taxon>Eurotiomycetidae</taxon>
        <taxon>Eurotiales</taxon>
        <taxon>Aspergillaceae</taxon>
        <taxon>Penicillium</taxon>
    </lineage>
</organism>
<dbReference type="EMBL" id="JAQJAN010000009">
    <property type="protein sequence ID" value="KAJ5719952.1"/>
    <property type="molecule type" value="Genomic_DNA"/>
</dbReference>
<accession>A0AAD6MUY2</accession>
<proteinExistence type="predicted"/>
<dbReference type="Pfam" id="PF11017">
    <property type="entry name" value="DUF2855"/>
    <property type="match status" value="1"/>
</dbReference>